<evidence type="ECO:0000313" key="2">
    <source>
        <dbReference type="Proteomes" id="UP000031512"/>
    </source>
</evidence>
<keyword evidence="2" id="KW-1185">Reference proteome</keyword>
<evidence type="ECO:0008006" key="3">
    <source>
        <dbReference type="Google" id="ProtNLM"/>
    </source>
</evidence>
<gene>
    <name evidence="1" type="ORF">BEWA_007790</name>
</gene>
<dbReference type="SUPFAM" id="SSF47473">
    <property type="entry name" value="EF-hand"/>
    <property type="match status" value="1"/>
</dbReference>
<reference evidence="1 2" key="1">
    <citation type="journal article" date="2012" name="BMC Genomics">
        <title>Comparative genomic analysis and phylogenetic position of Theileria equi.</title>
        <authorList>
            <person name="Kappmeyer L.S."/>
            <person name="Thiagarajan M."/>
            <person name="Herndon D.R."/>
            <person name="Ramsay J.D."/>
            <person name="Caler E."/>
            <person name="Djikeng A."/>
            <person name="Gillespie J.J."/>
            <person name="Lau A.O."/>
            <person name="Roalson E.H."/>
            <person name="Silva J.C."/>
            <person name="Silva M.G."/>
            <person name="Suarez C.E."/>
            <person name="Ueti M.W."/>
            <person name="Nene V.M."/>
            <person name="Mealey R.H."/>
            <person name="Knowles D.P."/>
            <person name="Brayton K.A."/>
        </authorList>
    </citation>
    <scope>NUCLEOTIDE SEQUENCE [LARGE SCALE GENOMIC DNA]</scope>
    <source>
        <strain evidence="1 2">WA</strain>
    </source>
</reference>
<dbReference type="eggNOG" id="ENOG502QXFD">
    <property type="taxonomic scope" value="Eukaryota"/>
</dbReference>
<dbReference type="OrthoDB" id="435273at2759"/>
<evidence type="ECO:0000313" key="1">
    <source>
        <dbReference type="EMBL" id="AFZ81370.1"/>
    </source>
</evidence>
<proteinExistence type="predicted"/>
<dbReference type="AlphaFoldDB" id="L0B0M8"/>
<sequence length="209" mass="24301">MSELKLDTHLLKDKSELCNTTRVLLDEITSVFAINCINPWSENEFDKDKCGLIPVELFVNVARQLGFVFTATESRALLRCFKQSKIDYLDIDYFVRILDNKIRLDSDIKVSKFANFREHFREGLQRYYNIIDCHNTGKIPVTDLKQMLSSFNEGEFDSNTLECLLKVSESRNKRIITADDFVNILMPIKDMEFFSLRAFEDVNLSENGN</sequence>
<organism evidence="1 2">
    <name type="scientific">Theileria equi strain WA</name>
    <dbReference type="NCBI Taxonomy" id="1537102"/>
    <lineage>
        <taxon>Eukaryota</taxon>
        <taxon>Sar</taxon>
        <taxon>Alveolata</taxon>
        <taxon>Apicomplexa</taxon>
        <taxon>Aconoidasida</taxon>
        <taxon>Piroplasmida</taxon>
        <taxon>Theileriidae</taxon>
        <taxon>Theileria</taxon>
    </lineage>
</organism>
<accession>L0B0M8</accession>
<dbReference type="Gene3D" id="1.10.238.10">
    <property type="entry name" value="EF-hand"/>
    <property type="match status" value="1"/>
</dbReference>
<dbReference type="InterPro" id="IPR011992">
    <property type="entry name" value="EF-hand-dom_pair"/>
</dbReference>
<dbReference type="VEuPathDB" id="PiroplasmaDB:BEWA_007790"/>
<dbReference type="RefSeq" id="XP_004831036.1">
    <property type="nucleotide sequence ID" value="XM_004830979.1"/>
</dbReference>
<dbReference type="GeneID" id="15804801"/>
<dbReference type="KEGG" id="beq:BEWA_007790"/>
<dbReference type="EMBL" id="CP001670">
    <property type="protein sequence ID" value="AFZ81370.1"/>
    <property type="molecule type" value="Genomic_DNA"/>
</dbReference>
<name>L0B0M8_THEEQ</name>
<dbReference type="Proteomes" id="UP000031512">
    <property type="component" value="Chromosome 3"/>
</dbReference>
<protein>
    <recommendedName>
        <fullName evidence="3">EF-hand domain-containing protein</fullName>
    </recommendedName>
</protein>